<sequence>MIYGKPAVILLNEIASEKPDSANAAIARWLLHQSDPDQLSIRAVADGAHVGIASVSRFVKDIGFEDFSSLRDMLKEGLDKPEPVKKVDQDARIVLEEEIAAGIRLASTVNMQAVKQCAKAIARYQKIWVFGLMKAEAAAICLADDLCLAGKDAATLFSHTQQMACIKAAGKDELIILFSYTGSYFDINETKNLHIHAPVIMISGGKNMYPNLTSLFVPYPSRLDKASHPYSLIYMANLIMQAYLEDKR</sequence>
<evidence type="ECO:0000313" key="3">
    <source>
        <dbReference type="Proteomes" id="UP001286174"/>
    </source>
</evidence>
<protein>
    <recommendedName>
        <fullName evidence="1">HTH rpiR-type domain-containing protein</fullName>
    </recommendedName>
</protein>
<evidence type="ECO:0000259" key="1">
    <source>
        <dbReference type="PROSITE" id="PS51071"/>
    </source>
</evidence>
<keyword evidence="3" id="KW-1185">Reference proteome</keyword>
<dbReference type="GO" id="GO:0003677">
    <property type="term" value="F:DNA binding"/>
    <property type="evidence" value="ECO:0007669"/>
    <property type="project" value="InterPro"/>
</dbReference>
<dbReference type="InterPro" id="IPR000281">
    <property type="entry name" value="HTH_RpiR"/>
</dbReference>
<gene>
    <name evidence="2" type="ORF">MOZ60_02055</name>
</gene>
<name>A0AB35U6X7_9FIRM</name>
<dbReference type="GO" id="GO:0003700">
    <property type="term" value="F:DNA-binding transcription factor activity"/>
    <property type="evidence" value="ECO:0007669"/>
    <property type="project" value="InterPro"/>
</dbReference>
<proteinExistence type="predicted"/>
<reference evidence="2 3" key="1">
    <citation type="submission" date="2022-03" db="EMBL/GenBank/DDBJ databases">
        <title>Novel taxa within the pig intestine.</title>
        <authorList>
            <person name="Wylensek D."/>
            <person name="Bishof K."/>
            <person name="Afrizal A."/>
            <person name="Clavel T."/>
        </authorList>
    </citation>
    <scope>NUCLEOTIDE SEQUENCE [LARGE SCALE GENOMIC DNA]</scope>
    <source>
        <strain evidence="2 3">CLA-KB-P133</strain>
    </source>
</reference>
<dbReference type="EMBL" id="JALBUR010000003">
    <property type="protein sequence ID" value="MDX8418874.1"/>
    <property type="molecule type" value="Genomic_DNA"/>
</dbReference>
<dbReference type="GO" id="GO:1901135">
    <property type="term" value="P:carbohydrate derivative metabolic process"/>
    <property type="evidence" value="ECO:0007669"/>
    <property type="project" value="InterPro"/>
</dbReference>
<dbReference type="Proteomes" id="UP001286174">
    <property type="component" value="Unassembled WGS sequence"/>
</dbReference>
<dbReference type="RefSeq" id="WP_370595460.1">
    <property type="nucleotide sequence ID" value="NZ_JALBUR010000003.1"/>
</dbReference>
<dbReference type="GO" id="GO:0097367">
    <property type="term" value="F:carbohydrate derivative binding"/>
    <property type="evidence" value="ECO:0007669"/>
    <property type="project" value="InterPro"/>
</dbReference>
<accession>A0AB35U6X7</accession>
<dbReference type="SUPFAM" id="SSF46689">
    <property type="entry name" value="Homeodomain-like"/>
    <property type="match status" value="1"/>
</dbReference>
<evidence type="ECO:0000313" key="2">
    <source>
        <dbReference type="EMBL" id="MDX8418874.1"/>
    </source>
</evidence>
<dbReference type="PROSITE" id="PS51071">
    <property type="entry name" value="HTH_RPIR"/>
    <property type="match status" value="1"/>
</dbReference>
<dbReference type="SUPFAM" id="SSF53697">
    <property type="entry name" value="SIS domain"/>
    <property type="match status" value="1"/>
</dbReference>
<dbReference type="Pfam" id="PF01418">
    <property type="entry name" value="HTH_6"/>
    <property type="match status" value="1"/>
</dbReference>
<organism evidence="2 3">
    <name type="scientific">Grylomicrobium aquisgranensis</name>
    <dbReference type="NCBI Taxonomy" id="2926318"/>
    <lineage>
        <taxon>Bacteria</taxon>
        <taxon>Bacillati</taxon>
        <taxon>Bacillota</taxon>
        <taxon>Erysipelotrichia</taxon>
        <taxon>Erysipelotrichales</taxon>
        <taxon>Erysipelotrichaceae</taxon>
        <taxon>Grylomicrobium</taxon>
    </lineage>
</organism>
<comment type="caution">
    <text evidence="2">The sequence shown here is derived from an EMBL/GenBank/DDBJ whole genome shotgun (WGS) entry which is preliminary data.</text>
</comment>
<dbReference type="InterPro" id="IPR046348">
    <property type="entry name" value="SIS_dom_sf"/>
</dbReference>
<feature type="domain" description="HTH rpiR-type" evidence="1">
    <location>
        <begin position="5"/>
        <end position="81"/>
    </location>
</feature>
<dbReference type="InterPro" id="IPR009057">
    <property type="entry name" value="Homeodomain-like_sf"/>
</dbReference>
<dbReference type="Gene3D" id="1.10.10.10">
    <property type="entry name" value="Winged helix-like DNA-binding domain superfamily/Winged helix DNA-binding domain"/>
    <property type="match status" value="1"/>
</dbReference>
<dbReference type="AlphaFoldDB" id="A0AB35U6X7"/>
<dbReference type="InterPro" id="IPR047640">
    <property type="entry name" value="RpiR-like"/>
</dbReference>
<dbReference type="Gene3D" id="3.40.50.10490">
    <property type="entry name" value="Glucose-6-phosphate isomerase like protein, domain 1"/>
    <property type="match status" value="1"/>
</dbReference>
<dbReference type="PANTHER" id="PTHR30514">
    <property type="entry name" value="GLUCOKINASE"/>
    <property type="match status" value="1"/>
</dbReference>
<dbReference type="InterPro" id="IPR036388">
    <property type="entry name" value="WH-like_DNA-bd_sf"/>
</dbReference>